<name>A0ABD1T5L0_9LAMI</name>
<comment type="caution">
    <text evidence="3">The sequence shown here is derived from an EMBL/GenBank/DDBJ whole genome shotgun (WGS) entry which is preliminary data.</text>
</comment>
<evidence type="ECO:0000256" key="2">
    <source>
        <dbReference type="SAM" id="SignalP"/>
    </source>
</evidence>
<feature type="chain" id="PRO_5044866796" evidence="2">
    <location>
        <begin position="24"/>
        <end position="106"/>
    </location>
</feature>
<dbReference type="EMBL" id="JBFOLJ010000009">
    <property type="protein sequence ID" value="KAL2507982.1"/>
    <property type="molecule type" value="Genomic_DNA"/>
</dbReference>
<dbReference type="Proteomes" id="UP001604277">
    <property type="component" value="Unassembled WGS sequence"/>
</dbReference>
<evidence type="ECO:0000313" key="4">
    <source>
        <dbReference type="Proteomes" id="UP001604277"/>
    </source>
</evidence>
<evidence type="ECO:0000313" key="3">
    <source>
        <dbReference type="EMBL" id="KAL2507982.1"/>
    </source>
</evidence>
<feature type="signal peptide" evidence="2">
    <location>
        <begin position="1"/>
        <end position="23"/>
    </location>
</feature>
<keyword evidence="2" id="KW-0732">Signal</keyword>
<dbReference type="AlphaFoldDB" id="A0ABD1T5L0"/>
<accession>A0ABD1T5L0</accession>
<keyword evidence="4" id="KW-1185">Reference proteome</keyword>
<feature type="region of interest" description="Disordered" evidence="1">
    <location>
        <begin position="43"/>
        <end position="106"/>
    </location>
</feature>
<organism evidence="3 4">
    <name type="scientific">Forsythia ovata</name>
    <dbReference type="NCBI Taxonomy" id="205694"/>
    <lineage>
        <taxon>Eukaryota</taxon>
        <taxon>Viridiplantae</taxon>
        <taxon>Streptophyta</taxon>
        <taxon>Embryophyta</taxon>
        <taxon>Tracheophyta</taxon>
        <taxon>Spermatophyta</taxon>
        <taxon>Magnoliopsida</taxon>
        <taxon>eudicotyledons</taxon>
        <taxon>Gunneridae</taxon>
        <taxon>Pentapetalae</taxon>
        <taxon>asterids</taxon>
        <taxon>lamiids</taxon>
        <taxon>Lamiales</taxon>
        <taxon>Oleaceae</taxon>
        <taxon>Forsythieae</taxon>
        <taxon>Forsythia</taxon>
    </lineage>
</organism>
<protein>
    <submittedName>
        <fullName evidence="3">Uncharacterized protein</fullName>
    </submittedName>
</protein>
<feature type="compositionally biased region" description="Polar residues" evidence="1">
    <location>
        <begin position="57"/>
        <end position="69"/>
    </location>
</feature>
<reference evidence="4" key="1">
    <citation type="submission" date="2024-07" db="EMBL/GenBank/DDBJ databases">
        <title>Two chromosome-level genome assemblies of Korean endemic species Abeliophyllum distichum and Forsythia ovata (Oleaceae).</title>
        <authorList>
            <person name="Jang H."/>
        </authorList>
    </citation>
    <scope>NUCLEOTIDE SEQUENCE [LARGE SCALE GENOMIC DNA]</scope>
</reference>
<proteinExistence type="predicted"/>
<gene>
    <name evidence="3" type="ORF">Fot_31629</name>
</gene>
<sequence length="106" mass="12203">MAIGRVWLVYAFKLMWLRNYVNPFEKIKGEEQNCKIQGLNCRRKEAEGTEMQESESTRTNLKNTENAGTSLEFLETSETNLQTMSSPNSKNSGKKPKKIRDRIATK</sequence>
<evidence type="ECO:0000256" key="1">
    <source>
        <dbReference type="SAM" id="MobiDB-lite"/>
    </source>
</evidence>